<dbReference type="OrthoDB" id="9775130at2"/>
<reference evidence="1 2" key="1">
    <citation type="submission" date="2016-10" db="EMBL/GenBank/DDBJ databases">
        <authorList>
            <person name="de Groot N.N."/>
        </authorList>
    </citation>
    <scope>NUCLEOTIDE SEQUENCE [LARGE SCALE GENOMIC DNA]</scope>
    <source>
        <strain evidence="1 2">APO</strain>
    </source>
</reference>
<dbReference type="Gene3D" id="3.40.50.1820">
    <property type="entry name" value="alpha/beta hydrolase"/>
    <property type="match status" value="1"/>
</dbReference>
<dbReference type="Proteomes" id="UP000199230">
    <property type="component" value="Unassembled WGS sequence"/>
</dbReference>
<dbReference type="InterPro" id="IPR029058">
    <property type="entry name" value="AB_hydrolase_fold"/>
</dbReference>
<dbReference type="InterPro" id="IPR000801">
    <property type="entry name" value="Esterase-like"/>
</dbReference>
<dbReference type="EMBL" id="FNPV01000002">
    <property type="protein sequence ID" value="SDY49057.1"/>
    <property type="molecule type" value="Genomic_DNA"/>
</dbReference>
<keyword evidence="2" id="KW-1185">Reference proteome</keyword>
<dbReference type="AlphaFoldDB" id="A0A1H3KA23"/>
<protein>
    <submittedName>
        <fullName evidence="1">Esterase/lipase superfamily enzyme</fullName>
    </submittedName>
</protein>
<sequence length="255" mass="30102">MDICYQHFHSKYLNRVMEFKRYGSSGKPMMAFPSSGGRFFEYEDFKMIEACQPFIEQSLIQVFTPDSIDHESWLEDDVWPGDRAHKHNLYDQYIVQELVPFILSKADYQGKLITTGYSMGGYHAANFFFRHPYIFDTLIALSGIYDLRYFVGHHLDIHNVYINSPVDYLANLSDSNFLEQYKQSTIIICTGTGDWEENSIQHTNQIKRVLEEREIPAWIDYWGSDVNHDWPWWRKQTAYFLGELHRQGKLSQPIP</sequence>
<name>A0A1H3KA23_9FIRM</name>
<dbReference type="STRING" id="159292.SAMN05192546_102284"/>
<evidence type="ECO:0000313" key="1">
    <source>
        <dbReference type="EMBL" id="SDY49057.1"/>
    </source>
</evidence>
<dbReference type="Pfam" id="PF00756">
    <property type="entry name" value="Esterase"/>
    <property type="match status" value="1"/>
</dbReference>
<gene>
    <name evidence="1" type="ORF">SAMN05192546_102284</name>
</gene>
<organism evidence="1 2">
    <name type="scientific">Tindallia californiensis</name>
    <dbReference type="NCBI Taxonomy" id="159292"/>
    <lineage>
        <taxon>Bacteria</taxon>
        <taxon>Bacillati</taxon>
        <taxon>Bacillota</taxon>
        <taxon>Clostridia</taxon>
        <taxon>Peptostreptococcales</taxon>
        <taxon>Tindalliaceae</taxon>
        <taxon>Tindallia</taxon>
    </lineage>
</organism>
<evidence type="ECO:0000313" key="2">
    <source>
        <dbReference type="Proteomes" id="UP000199230"/>
    </source>
</evidence>
<dbReference type="SUPFAM" id="SSF53474">
    <property type="entry name" value="alpha/beta-Hydrolases"/>
    <property type="match status" value="1"/>
</dbReference>
<proteinExistence type="predicted"/>
<dbReference type="RefSeq" id="WP_093311187.1">
    <property type="nucleotide sequence ID" value="NZ_FNPV01000002.1"/>
</dbReference>
<accession>A0A1H3KA23</accession>